<dbReference type="AlphaFoldDB" id="A0AB39HLN4"/>
<reference evidence="1" key="1">
    <citation type="submission" date="2024-07" db="EMBL/GenBank/DDBJ databases">
        <title>Genome Analysis of a Potential Novel Vibrio Species Secreting pH- and Thermo-stable Alginate Lyase and its Application in Producing Alginate Oligosaccharides.</title>
        <authorList>
            <person name="Huang H."/>
            <person name="Bao K."/>
        </authorList>
    </citation>
    <scope>NUCLEOTIDE SEQUENCE</scope>
    <source>
        <strain evidence="1">HB236076</strain>
        <plasmid evidence="1">p-HB236076</plasmid>
    </source>
</reference>
<dbReference type="InterPro" id="IPR010710">
    <property type="entry name" value="DUF1289"/>
</dbReference>
<keyword evidence="1" id="KW-0614">Plasmid</keyword>
<evidence type="ECO:0000313" key="1">
    <source>
        <dbReference type="EMBL" id="XDK27159.1"/>
    </source>
</evidence>
<protein>
    <submittedName>
        <fullName evidence="1">Cysteine-rich CWC family protein</fullName>
    </submittedName>
</protein>
<dbReference type="Pfam" id="PF06945">
    <property type="entry name" value="DUF1289"/>
    <property type="match status" value="1"/>
</dbReference>
<sequence>MSTPCRAACQSHGGICLGCQRTLEEIMTWKDKTEAERLDIMTKIKPQTEQRADIKPTQASCAHCQQPMHCDISAGKTTCWCFELERREIPAPLQNQNACLCRHCLSKLPLAT</sequence>
<name>A0AB39HLN4_9VIBR</name>
<gene>
    <name evidence="1" type="ORF">AB0763_13915</name>
</gene>
<dbReference type="InterPro" id="IPR032720">
    <property type="entry name" value="Cys_rich_CWC"/>
</dbReference>
<dbReference type="EMBL" id="CP162602">
    <property type="protein sequence ID" value="XDK27159.1"/>
    <property type="molecule type" value="Genomic_DNA"/>
</dbReference>
<dbReference type="RefSeq" id="WP_306099920.1">
    <property type="nucleotide sequence ID" value="NZ_CP162602.1"/>
</dbReference>
<organism evidence="1">
    <name type="scientific">Vibrio sp. HB236076</name>
    <dbReference type="NCBI Taxonomy" id="3232307"/>
    <lineage>
        <taxon>Bacteria</taxon>
        <taxon>Pseudomonadati</taxon>
        <taxon>Pseudomonadota</taxon>
        <taxon>Gammaproteobacteria</taxon>
        <taxon>Vibrionales</taxon>
        <taxon>Vibrionaceae</taxon>
        <taxon>Vibrio</taxon>
    </lineage>
</organism>
<dbReference type="KEGG" id="vih:AB0763_13915"/>
<accession>A0AB39HLN4</accession>
<proteinExistence type="predicted"/>
<geneLocation type="plasmid" evidence="1">
    <name>p-HB236076</name>
</geneLocation>
<dbReference type="Pfam" id="PF14375">
    <property type="entry name" value="Cys_rich_CWC"/>
    <property type="match status" value="1"/>
</dbReference>